<evidence type="ECO:0000313" key="2">
    <source>
        <dbReference type="EMBL" id="KPI39448.1"/>
    </source>
</evidence>
<dbReference type="VEuPathDB" id="FungiDB:AB675_4986"/>
<feature type="region of interest" description="Disordered" evidence="1">
    <location>
        <begin position="1"/>
        <end position="110"/>
    </location>
</feature>
<proteinExistence type="predicted"/>
<feature type="compositionally biased region" description="Low complexity" evidence="1">
    <location>
        <begin position="467"/>
        <end position="483"/>
    </location>
</feature>
<feature type="compositionally biased region" description="Polar residues" evidence="1">
    <location>
        <begin position="412"/>
        <end position="424"/>
    </location>
</feature>
<dbReference type="OrthoDB" id="5407458at2759"/>
<evidence type="ECO:0000313" key="3">
    <source>
        <dbReference type="Proteomes" id="UP000038010"/>
    </source>
</evidence>
<dbReference type="RefSeq" id="XP_017999411.1">
    <property type="nucleotide sequence ID" value="XM_018145163.1"/>
</dbReference>
<protein>
    <submittedName>
        <fullName evidence="2">Uncharacterized protein</fullName>
    </submittedName>
</protein>
<comment type="caution">
    <text evidence="2">The sequence shown here is derived from an EMBL/GenBank/DDBJ whole genome shotgun (WGS) entry which is preliminary data.</text>
</comment>
<feature type="region of interest" description="Disordered" evidence="1">
    <location>
        <begin position="142"/>
        <end position="206"/>
    </location>
</feature>
<feature type="compositionally biased region" description="Polar residues" evidence="1">
    <location>
        <begin position="21"/>
        <end position="36"/>
    </location>
</feature>
<sequence length="632" mass="69713">MPDNRQGPRVAHVEDYDDDNNTTISHTRAFASASSRGTKDGSDSGYSSRAGTHDGESKQTSPEVVMAMPIERQRNPYSSGPLPQRQKSTTHPRRPNDIKNSAQHEPEKRKEFCHRKGVCYTCDQLGYHVNQDEFEAGLAKQTVTGQDGHRRSEAPKVEVFEEEEERIDPGKKVRQVSSHKGGRPELDKRHSTTRHTPAFSPAPGPYSSHDYVAQMATAGYAVSPYGYSPASVTPLTPAYASQSHSRGYFDHRSTAPSRPAPLHRNSVHERPSTSQTTYADYEKVYPAPQRETLKAAKRLSYNGKRPEDYDLMPPPPQRPDLKVATDTPPTPNHTHSYSADYKRHDTGYDGSDDYRDSYDSYHRRPADDLSRTRSRDLSPRRHDLPPLSARPKPRQTVSESYTSKSATKDQLGHTSSTRRATQPVTAIDAKLADAEAYQERQGAAKTSHALTHQTKTSSGSKTHTRSESGSNHSHQQSHYSSASRISSKSQTSRRGSVLIETGGKARPVSIALPAHGVTIQIGGDAPDEKPRLKGSIEPKMIEQAPTQSGSTASKSSATRSRAATSDYTTSDRGRDGGGRDRGQDYKITRRISHVIDDSRPPSSPVKMKQGRSSSSTRSGSRHRASSDGNQRR</sequence>
<feature type="compositionally biased region" description="Basic and acidic residues" evidence="1">
    <location>
        <begin position="147"/>
        <end position="159"/>
    </location>
</feature>
<accession>A0A0N0NLQ4</accession>
<feature type="compositionally biased region" description="Basic and acidic residues" evidence="1">
    <location>
        <begin position="94"/>
        <end position="110"/>
    </location>
</feature>
<reference evidence="2 3" key="1">
    <citation type="submission" date="2015-06" db="EMBL/GenBank/DDBJ databases">
        <title>Draft genome of the ant-associated black yeast Phialophora attae CBS 131958.</title>
        <authorList>
            <person name="Moreno L.F."/>
            <person name="Stielow B.J."/>
            <person name="de Hoog S."/>
            <person name="Vicente V.A."/>
            <person name="Weiss V.A."/>
            <person name="de Vries M."/>
            <person name="Cruz L.M."/>
            <person name="Souza E.M."/>
        </authorList>
    </citation>
    <scope>NUCLEOTIDE SEQUENCE [LARGE SCALE GENOMIC DNA]</scope>
    <source>
        <strain evidence="2 3">CBS 131958</strain>
    </source>
</reference>
<organism evidence="2 3">
    <name type="scientific">Cyphellophora attinorum</name>
    <dbReference type="NCBI Taxonomy" id="1664694"/>
    <lineage>
        <taxon>Eukaryota</taxon>
        <taxon>Fungi</taxon>
        <taxon>Dikarya</taxon>
        <taxon>Ascomycota</taxon>
        <taxon>Pezizomycotina</taxon>
        <taxon>Eurotiomycetes</taxon>
        <taxon>Chaetothyriomycetidae</taxon>
        <taxon>Chaetothyriales</taxon>
        <taxon>Cyphellophoraceae</taxon>
        <taxon>Cyphellophora</taxon>
    </lineage>
</organism>
<dbReference type="STRING" id="1664694.A0A0N0NLQ4"/>
<feature type="compositionally biased region" description="Low complexity" evidence="1">
    <location>
        <begin position="546"/>
        <end position="568"/>
    </location>
</feature>
<evidence type="ECO:0000256" key="1">
    <source>
        <dbReference type="SAM" id="MobiDB-lite"/>
    </source>
</evidence>
<gene>
    <name evidence="2" type="ORF">AB675_4986</name>
</gene>
<feature type="compositionally biased region" description="Basic and acidic residues" evidence="1">
    <location>
        <begin position="569"/>
        <end position="599"/>
    </location>
</feature>
<feature type="compositionally biased region" description="Basic and acidic residues" evidence="1">
    <location>
        <begin position="340"/>
        <end position="384"/>
    </location>
</feature>
<dbReference type="EMBL" id="LFJN01000015">
    <property type="protein sequence ID" value="KPI39448.1"/>
    <property type="molecule type" value="Genomic_DNA"/>
</dbReference>
<dbReference type="Proteomes" id="UP000038010">
    <property type="component" value="Unassembled WGS sequence"/>
</dbReference>
<keyword evidence="3" id="KW-1185">Reference proteome</keyword>
<feature type="region of interest" description="Disordered" evidence="1">
    <location>
        <begin position="235"/>
        <end position="632"/>
    </location>
</feature>
<dbReference type="AlphaFoldDB" id="A0A0N0NLQ4"/>
<feature type="compositionally biased region" description="Polar residues" evidence="1">
    <location>
        <begin position="484"/>
        <end position="494"/>
    </location>
</feature>
<feature type="compositionally biased region" description="Polar residues" evidence="1">
    <location>
        <begin position="235"/>
        <end position="245"/>
    </location>
</feature>
<dbReference type="GeneID" id="28737043"/>
<name>A0A0N0NLQ4_9EURO</name>
<feature type="compositionally biased region" description="Polar residues" evidence="1">
    <location>
        <begin position="395"/>
        <end position="405"/>
    </location>
</feature>
<feature type="compositionally biased region" description="Basic and acidic residues" evidence="1">
    <location>
        <begin position="526"/>
        <end position="540"/>
    </location>
</feature>
<feature type="compositionally biased region" description="Polar residues" evidence="1">
    <location>
        <begin position="448"/>
        <end position="461"/>
    </location>
</feature>